<evidence type="ECO:0000313" key="2">
    <source>
        <dbReference type="Proteomes" id="UP001642540"/>
    </source>
</evidence>
<protein>
    <recommendedName>
        <fullName evidence="3">Ig-like domain-containing protein</fullName>
    </recommendedName>
</protein>
<comment type="caution">
    <text evidence="1">The sequence shown here is derived from an EMBL/GenBank/DDBJ whole genome shotgun (WGS) entry which is preliminary data.</text>
</comment>
<accession>A0ABP1QW46</accession>
<keyword evidence="2" id="KW-1185">Reference proteome</keyword>
<evidence type="ECO:0000313" key="1">
    <source>
        <dbReference type="EMBL" id="CAL8111484.1"/>
    </source>
</evidence>
<organism evidence="1 2">
    <name type="scientific">Orchesella dallaii</name>
    <dbReference type="NCBI Taxonomy" id="48710"/>
    <lineage>
        <taxon>Eukaryota</taxon>
        <taxon>Metazoa</taxon>
        <taxon>Ecdysozoa</taxon>
        <taxon>Arthropoda</taxon>
        <taxon>Hexapoda</taxon>
        <taxon>Collembola</taxon>
        <taxon>Entomobryomorpha</taxon>
        <taxon>Entomobryoidea</taxon>
        <taxon>Orchesellidae</taxon>
        <taxon>Orchesellinae</taxon>
        <taxon>Orchesella</taxon>
    </lineage>
</organism>
<proteinExistence type="predicted"/>
<reference evidence="1 2" key="1">
    <citation type="submission" date="2024-08" db="EMBL/GenBank/DDBJ databases">
        <authorList>
            <person name="Cucini C."/>
            <person name="Frati F."/>
        </authorList>
    </citation>
    <scope>NUCLEOTIDE SEQUENCE [LARGE SCALE GENOMIC DNA]</scope>
</reference>
<dbReference type="EMBL" id="CAXLJM020000046">
    <property type="protein sequence ID" value="CAL8111484.1"/>
    <property type="molecule type" value="Genomic_DNA"/>
</dbReference>
<sequence>MIYKDRLFFIKLEEPLGGTSPRFSGNAQVLSGFIHDGGSSFALLCPAQAYPPPSYTLHEPLGGTAPRFSSQAHLQAFNKEQGTAFALHCPAQAYPPPLYMYVLSSISKLVISTFIDHIPSFALKIEPMGSSVPNLPYDSRLQAMIRSSGSSIAITCLAQGSPVPRFRANGKRSSQSSIKRSFTSYGGLCRILNSYDLSCTRKPCSIFQSPKLVSDQEHETKTLWALEYLLIKRKQFLYCVMHKVILLHHFEPLSGVAPKSPELVRPHRTVSRNEPAVLTCEAQGNPPPKFL</sequence>
<evidence type="ECO:0008006" key="3">
    <source>
        <dbReference type="Google" id="ProtNLM"/>
    </source>
</evidence>
<gene>
    <name evidence="1" type="ORF">ODALV1_LOCUS15079</name>
</gene>
<name>A0ABP1QW46_9HEXA</name>
<dbReference type="Proteomes" id="UP001642540">
    <property type="component" value="Unassembled WGS sequence"/>
</dbReference>